<dbReference type="InterPro" id="IPR000477">
    <property type="entry name" value="RT_dom"/>
</dbReference>
<keyword evidence="1" id="KW-0863">Zinc-finger</keyword>
<dbReference type="InterPro" id="IPR001878">
    <property type="entry name" value="Znf_CCHC"/>
</dbReference>
<name>A0A0F6NGC7_IPOBA</name>
<dbReference type="SUPFAM" id="SSF56219">
    <property type="entry name" value="DNase I-like"/>
    <property type="match status" value="1"/>
</dbReference>
<proteinExistence type="predicted"/>
<dbReference type="CDD" id="cd06222">
    <property type="entry name" value="RNase_H_like"/>
    <property type="match status" value="1"/>
</dbReference>
<feature type="region of interest" description="Disordered" evidence="2">
    <location>
        <begin position="1"/>
        <end position="35"/>
    </location>
</feature>
<dbReference type="Pfam" id="PF00078">
    <property type="entry name" value="RVT_1"/>
    <property type="match status" value="1"/>
</dbReference>
<organism evidence="5">
    <name type="scientific">Ipomoea batatas</name>
    <name type="common">Sweet potato</name>
    <name type="synonym">Convolvulus batatas</name>
    <dbReference type="NCBI Taxonomy" id="4120"/>
    <lineage>
        <taxon>Eukaryota</taxon>
        <taxon>Viridiplantae</taxon>
        <taxon>Streptophyta</taxon>
        <taxon>Embryophyta</taxon>
        <taxon>Tracheophyta</taxon>
        <taxon>Spermatophyta</taxon>
        <taxon>Magnoliopsida</taxon>
        <taxon>eudicotyledons</taxon>
        <taxon>Gunneridae</taxon>
        <taxon>Pentapetalae</taxon>
        <taxon>asterids</taxon>
        <taxon>lamiids</taxon>
        <taxon>Solanales</taxon>
        <taxon>Convolvulaceae</taxon>
        <taxon>Ipomoeeae</taxon>
        <taxon>Ipomoea</taxon>
    </lineage>
</organism>
<keyword evidence="1" id="KW-0479">Metal-binding</keyword>
<keyword evidence="1" id="KW-0862">Zinc</keyword>
<dbReference type="Pfam" id="PF14111">
    <property type="entry name" value="DUF4283"/>
    <property type="match status" value="1"/>
</dbReference>
<dbReference type="Pfam" id="PF03372">
    <property type="entry name" value="Exo_endo_phos"/>
    <property type="match status" value="1"/>
</dbReference>
<evidence type="ECO:0000256" key="1">
    <source>
        <dbReference type="PROSITE-ProRule" id="PRU00047"/>
    </source>
</evidence>
<evidence type="ECO:0000313" key="5">
    <source>
        <dbReference type="EMBL" id="AIK35195.1"/>
    </source>
</evidence>
<protein>
    <submittedName>
        <fullName evidence="5">LINE-type retrotransposon LIb DNA</fullName>
    </submittedName>
</protein>
<sequence length="1836" mass="206941">MAQPPPGPGGSPPDEQMEEGDPHAHSAKKSRATKRSFADAVASLNTTTSEESSRVADNIWAFEDPEVESDSEVDVREMGDTRPRVTFSKELRKELCSAWKMALIIKYLGKSIHFNVLNQRLPAIWNLQGKMTLIDLGYGCFVARFDNKNDYLHALIDGPWKIFGNYLVTQRWVPEFRPRTAKLSKMAVWIRIPDLPMEYFRDDAIRDIAENVGKPLKLDRTTIIAAKGKFARIAVEIDLSKPLVSEVWVGNYLQTVEYEGLHVICFSCGVVGHREQSCPDSKQNVPETPNVEQTQNTMPEAACMQHAVPATSPVQNQTTVPTAPVQERRPYGTWMMVTNKKKSVPVAKNQHHSKINGNAAPKRGNQFEALKDLQGAETQPTIPISSEKSKSKSGTAQRDKGKSPATFNPLPERLNGSSIQPLNRTIPDSVTALNSSSRGRGGRQGATRDKGRGSGRVFNAQGRSNGRGSTSVEWRDQMSTLGVFQFGGSQPPAGNQMGDYPSQTGFAPGVANGRVRKHVKQLLITSKADVLCLLEIKSSRVGKMVDLVYNLGFNNHFVVEPLGFAGGLLLFWKQGLIDLDIIDHNSQAIHTKVNRQPESCFVTFAYVRPNFLAKCRFWEYCKTLSSNTQGPWIVLGDFNDIASSEEQWGSTSINPNLLQRFTEAYGVCNLLDPGLSGSKFTWYRFVGNRVVQMRKLDRVFWNMEAQLTFPEAKIVVLPRLYSDHNPIMFIEEAGRPPERSVRPIRFEAAWLNREDYKTIWKEATEGGVRPMDEIITMVAQKSSQWNRQVFGNIFRRKKDLETRIQKIQRRVNFATSNDLQQLERHLITDFNEVLDQEEAFWFQKSRMDWIKDGDRNTRFYHNSALIRRNRNRIRFLKVNGAWTDDAHTLSNHITDFFSSLFCRCDVADESTLIPVPQTHIISSTQAAWLIHPASLDEVRKATFGIKKYGSPGPDGIQAVFYQHFWNEVGPSLTNMVNQALTDHLLNVAFKVISKVLVNRLRPIMCNLIGPHQNSFLPGRSTMDNVILTQEVVHSMNTKRGKKGSMIVKIDLQKAYDSVSWSFLEKTLDSFGFPRQIIELLLFSLRESDISVLWNGGCLPAFKPGRGLRQGDPLAPYLFNIVMERLAYDIQSKVTAGCWKPIKISRGGIGISHLFFADDLMLFGEATERQAKIMIDCLNTFSSTSGLQVNLSKSTIFCSPNLHAGLRKQIGDKMNIPTSDNLGTYLGIPMLQKRVSRHTFSSVVEKMRKKLATWKASTLNMAGRRILVQSSLASVPTYTMQALALPVSTCNDVDKICRNFLWGHTDNTKKIHTVNWSHICRPRQMGGLGLRTARDFNMAFLTKMAWQIFTNQDRLWVKVLREKYVKQDDFLHIPQCSNASWGWRGILKGRNILAKGLKWCVGDGTAINFWHDWWTGKKPLITATNTHDAGQHEPTTVSAFIDNQRNWDIQALSNLLPPSTINDIRAVPLPAANQQVDKLTWPHSNSGLVSVSSAFSFISGHDDSDNSYAWIWKLPCVEKVKLFIWKIMENGLLTNSERRRRGLLEAATCPSCGTNDETIDHLFRSCDVAVNCWEAAAPPTAFMYSFHLPVTVWMEKSCASNQTNGRGISWRLIFPYILWNMWKGRNNQVFNNVCTNGNAIVKIAEQEASEAQRFLLPHAGPLRARQLWIPWSPPQPGFVKMNSDGAMKANSGMASAGGLLRDHMGNWIVGFSTNIGHTNSFLAELWGFREGLVIAKNRGYNHIIAETDSEAVVQVLINDRAVGPFDFTLLADCKSLIHQFQECRIMHTFREGNQCADHLANIGQSITSGTTWWDHPPAELTELLNRDAWGVTYCRWH</sequence>
<feature type="region of interest" description="Disordered" evidence="2">
    <location>
        <begin position="343"/>
        <end position="471"/>
    </location>
</feature>
<feature type="compositionally biased region" description="Polar residues" evidence="2">
    <location>
        <begin position="415"/>
        <end position="434"/>
    </location>
</feature>
<feature type="compositionally biased region" description="Basic residues" evidence="2">
    <location>
        <begin position="343"/>
        <end position="354"/>
    </location>
</feature>
<feature type="compositionally biased region" description="Pro residues" evidence="2">
    <location>
        <begin position="1"/>
        <end position="11"/>
    </location>
</feature>
<dbReference type="PROSITE" id="PS50158">
    <property type="entry name" value="ZF_CCHC"/>
    <property type="match status" value="1"/>
</dbReference>
<feature type="compositionally biased region" description="Polar residues" evidence="2">
    <location>
        <begin position="461"/>
        <end position="471"/>
    </location>
</feature>
<dbReference type="EMBL" id="KM113766">
    <property type="protein sequence ID" value="AIK35195.1"/>
    <property type="molecule type" value="Genomic_DNA"/>
</dbReference>
<dbReference type="PANTHER" id="PTHR33116:SF75">
    <property type="entry name" value="RIBONUCLEASE H PROTEIN"/>
    <property type="match status" value="1"/>
</dbReference>
<feature type="domain" description="CCHC-type" evidence="3">
    <location>
        <begin position="265"/>
        <end position="280"/>
    </location>
</feature>
<dbReference type="Gene3D" id="3.60.10.10">
    <property type="entry name" value="Endonuclease/exonuclease/phosphatase"/>
    <property type="match status" value="1"/>
</dbReference>
<feature type="compositionally biased region" description="Basic residues" evidence="2">
    <location>
        <begin position="25"/>
        <end position="34"/>
    </location>
</feature>
<evidence type="ECO:0000259" key="4">
    <source>
        <dbReference type="PROSITE" id="PS50878"/>
    </source>
</evidence>
<dbReference type="PANTHER" id="PTHR33116">
    <property type="entry name" value="REVERSE TRANSCRIPTASE ZINC-BINDING DOMAIN-CONTAINING PROTEIN-RELATED-RELATED"/>
    <property type="match status" value="1"/>
</dbReference>
<dbReference type="InterPro" id="IPR025558">
    <property type="entry name" value="DUF4283"/>
</dbReference>
<dbReference type="InterPro" id="IPR012337">
    <property type="entry name" value="RNaseH-like_sf"/>
</dbReference>
<dbReference type="InterPro" id="IPR026960">
    <property type="entry name" value="RVT-Znf"/>
</dbReference>
<dbReference type="CDD" id="cd01650">
    <property type="entry name" value="RT_nLTR_like"/>
    <property type="match status" value="1"/>
</dbReference>
<dbReference type="PROSITE" id="PS50878">
    <property type="entry name" value="RT_POL"/>
    <property type="match status" value="1"/>
</dbReference>
<dbReference type="InterPro" id="IPR044730">
    <property type="entry name" value="RNase_H-like_dom_plant"/>
</dbReference>
<dbReference type="GO" id="GO:0008270">
    <property type="term" value="F:zinc ion binding"/>
    <property type="evidence" value="ECO:0007669"/>
    <property type="project" value="UniProtKB-KW"/>
</dbReference>
<dbReference type="GO" id="GO:0004523">
    <property type="term" value="F:RNA-DNA hybrid ribonuclease activity"/>
    <property type="evidence" value="ECO:0007669"/>
    <property type="project" value="InterPro"/>
</dbReference>
<evidence type="ECO:0000259" key="3">
    <source>
        <dbReference type="PROSITE" id="PS50158"/>
    </source>
</evidence>
<dbReference type="Pfam" id="PF13966">
    <property type="entry name" value="zf-RVT"/>
    <property type="match status" value="1"/>
</dbReference>
<dbReference type="InterPro" id="IPR005135">
    <property type="entry name" value="Endo/exonuclease/phosphatase"/>
</dbReference>
<dbReference type="InterPro" id="IPR036397">
    <property type="entry name" value="RNaseH_sf"/>
</dbReference>
<dbReference type="InterPro" id="IPR002156">
    <property type="entry name" value="RNaseH_domain"/>
</dbReference>
<reference evidence="5" key="1">
    <citation type="journal article" date="2015" name="Proc. Natl. Acad. Sci. U.S.A.">
        <title>The genome of cultivated sweet potato contains Agrobacterium T-DNAs with expressed genes: An example of a naturally transgenic food crop.</title>
        <authorList>
            <person name="Kyndt T."/>
            <person name="Quispe D."/>
            <person name="Zhai H."/>
            <person name="Jarret R."/>
            <person name="Ghislain M."/>
            <person name="Liu Q."/>
            <person name="Gheysen G."/>
            <person name="Kreuze J.F."/>
        </authorList>
    </citation>
    <scope>NUCLEOTIDE SEQUENCE</scope>
</reference>
<dbReference type="SUPFAM" id="SSF53098">
    <property type="entry name" value="Ribonuclease H-like"/>
    <property type="match status" value="1"/>
</dbReference>
<dbReference type="GO" id="GO:0003676">
    <property type="term" value="F:nucleic acid binding"/>
    <property type="evidence" value="ECO:0007669"/>
    <property type="project" value="InterPro"/>
</dbReference>
<dbReference type="SUPFAM" id="SSF56672">
    <property type="entry name" value="DNA/RNA polymerases"/>
    <property type="match status" value="1"/>
</dbReference>
<evidence type="ECO:0000256" key="2">
    <source>
        <dbReference type="SAM" id="MobiDB-lite"/>
    </source>
</evidence>
<accession>A0A0F6NGC7</accession>
<dbReference type="InterPro" id="IPR043502">
    <property type="entry name" value="DNA/RNA_pol_sf"/>
</dbReference>
<dbReference type="InterPro" id="IPR036691">
    <property type="entry name" value="Endo/exonu/phosph_ase_sf"/>
</dbReference>
<dbReference type="Gene3D" id="3.30.420.10">
    <property type="entry name" value="Ribonuclease H-like superfamily/Ribonuclease H"/>
    <property type="match status" value="1"/>
</dbReference>
<dbReference type="Pfam" id="PF13456">
    <property type="entry name" value="RVT_3"/>
    <property type="match status" value="1"/>
</dbReference>
<feature type="domain" description="Reverse transcriptase" evidence="4">
    <location>
        <begin position="973"/>
        <end position="1229"/>
    </location>
</feature>